<feature type="signal peptide" evidence="2">
    <location>
        <begin position="1"/>
        <end position="16"/>
    </location>
</feature>
<evidence type="ECO:0000313" key="4">
    <source>
        <dbReference type="Proteomes" id="UP001221757"/>
    </source>
</evidence>
<keyword evidence="4" id="KW-1185">Reference proteome</keyword>
<feature type="region of interest" description="Disordered" evidence="1">
    <location>
        <begin position="124"/>
        <end position="144"/>
    </location>
</feature>
<evidence type="ECO:0000256" key="2">
    <source>
        <dbReference type="SAM" id="SignalP"/>
    </source>
</evidence>
<comment type="caution">
    <text evidence="3">The sequence shown here is derived from an EMBL/GenBank/DDBJ whole genome shotgun (WGS) entry which is preliminary data.</text>
</comment>
<evidence type="ECO:0008006" key="5">
    <source>
        <dbReference type="Google" id="ProtNLM"/>
    </source>
</evidence>
<feature type="chain" id="PRO_5042082045" description="Extracellular membrane protein CFEM domain-containing protein" evidence="2">
    <location>
        <begin position="17"/>
        <end position="173"/>
    </location>
</feature>
<proteinExistence type="predicted"/>
<organism evidence="3 4">
    <name type="scientific">Mycena rosella</name>
    <name type="common">Pink bonnet</name>
    <name type="synonym">Agaricus rosellus</name>
    <dbReference type="NCBI Taxonomy" id="1033263"/>
    <lineage>
        <taxon>Eukaryota</taxon>
        <taxon>Fungi</taxon>
        <taxon>Dikarya</taxon>
        <taxon>Basidiomycota</taxon>
        <taxon>Agaricomycotina</taxon>
        <taxon>Agaricomycetes</taxon>
        <taxon>Agaricomycetidae</taxon>
        <taxon>Agaricales</taxon>
        <taxon>Marasmiineae</taxon>
        <taxon>Mycenaceae</taxon>
        <taxon>Mycena</taxon>
    </lineage>
</organism>
<evidence type="ECO:0000256" key="1">
    <source>
        <dbReference type="SAM" id="MobiDB-lite"/>
    </source>
</evidence>
<keyword evidence="2" id="KW-0732">Signal</keyword>
<name>A0AAD7BY30_MYCRO</name>
<gene>
    <name evidence="3" type="ORF">B0H17DRAFT_1217513</name>
</gene>
<sequence>MLLFALLLVSLITVHSATTQTAPQYDPPALGTASYANAQFAAGTCSGLVGDCVCVGTLDSPPLGNLTTCLQGPTCSMSAVDTQTYISGLLACEGCTSTSSSLHTEINSGSTSAGEILGTTVTGGLPSLSGGTPPPQSSSKKIGGTARSRRFLTFGATSTGVLFGTMLFGTMFV</sequence>
<evidence type="ECO:0000313" key="3">
    <source>
        <dbReference type="EMBL" id="KAJ7633694.1"/>
    </source>
</evidence>
<dbReference type="Proteomes" id="UP001221757">
    <property type="component" value="Unassembled WGS sequence"/>
</dbReference>
<protein>
    <recommendedName>
        <fullName evidence="5">Extracellular membrane protein CFEM domain-containing protein</fullName>
    </recommendedName>
</protein>
<dbReference type="AlphaFoldDB" id="A0AAD7BY30"/>
<dbReference type="EMBL" id="JARKIE010000489">
    <property type="protein sequence ID" value="KAJ7633694.1"/>
    <property type="molecule type" value="Genomic_DNA"/>
</dbReference>
<reference evidence="3" key="1">
    <citation type="submission" date="2023-03" db="EMBL/GenBank/DDBJ databases">
        <title>Massive genome expansion in bonnet fungi (Mycena s.s.) driven by repeated elements and novel gene families across ecological guilds.</title>
        <authorList>
            <consortium name="Lawrence Berkeley National Laboratory"/>
            <person name="Harder C.B."/>
            <person name="Miyauchi S."/>
            <person name="Viragh M."/>
            <person name="Kuo A."/>
            <person name="Thoen E."/>
            <person name="Andreopoulos B."/>
            <person name="Lu D."/>
            <person name="Skrede I."/>
            <person name="Drula E."/>
            <person name="Henrissat B."/>
            <person name="Morin E."/>
            <person name="Kohler A."/>
            <person name="Barry K."/>
            <person name="LaButti K."/>
            <person name="Morin E."/>
            <person name="Salamov A."/>
            <person name="Lipzen A."/>
            <person name="Mereny Z."/>
            <person name="Hegedus B."/>
            <person name="Baldrian P."/>
            <person name="Stursova M."/>
            <person name="Weitz H."/>
            <person name="Taylor A."/>
            <person name="Grigoriev I.V."/>
            <person name="Nagy L.G."/>
            <person name="Martin F."/>
            <person name="Kauserud H."/>
        </authorList>
    </citation>
    <scope>NUCLEOTIDE SEQUENCE</scope>
    <source>
        <strain evidence="3">CBHHK067</strain>
    </source>
</reference>
<accession>A0AAD7BY30</accession>